<gene>
    <name evidence="2" type="primary">symE_1</name>
    <name evidence="2" type="ORF">ERS852448_02826</name>
</gene>
<name>A0A173VDB7_EUBRA</name>
<dbReference type="Pfam" id="PF08845">
    <property type="entry name" value="SymE_toxin"/>
    <property type="match status" value="1"/>
</dbReference>
<dbReference type="Proteomes" id="UP000095492">
    <property type="component" value="Unassembled WGS sequence"/>
</dbReference>
<accession>A0A173VDB7</accession>
<dbReference type="GO" id="GO:0016788">
    <property type="term" value="F:hydrolase activity, acting on ester bonds"/>
    <property type="evidence" value="ECO:0007669"/>
    <property type="project" value="InterPro"/>
</dbReference>
<reference evidence="2 3" key="1">
    <citation type="submission" date="2015-09" db="EMBL/GenBank/DDBJ databases">
        <authorList>
            <consortium name="Pathogen Informatics"/>
        </authorList>
    </citation>
    <scope>NUCLEOTIDE SEQUENCE [LARGE SCALE GENOMIC DNA]</scope>
    <source>
        <strain evidence="2 3">2789STDY5608891</strain>
    </source>
</reference>
<organism evidence="2 3">
    <name type="scientific">Eubacterium ramulus</name>
    <dbReference type="NCBI Taxonomy" id="39490"/>
    <lineage>
        <taxon>Bacteria</taxon>
        <taxon>Bacillati</taxon>
        <taxon>Bacillota</taxon>
        <taxon>Clostridia</taxon>
        <taxon>Eubacteriales</taxon>
        <taxon>Eubacteriaceae</taxon>
        <taxon>Eubacterium</taxon>
    </lineage>
</organism>
<proteinExistence type="predicted"/>
<dbReference type="OrthoDB" id="9803936at2"/>
<dbReference type="GO" id="GO:0016070">
    <property type="term" value="P:RNA metabolic process"/>
    <property type="evidence" value="ECO:0007669"/>
    <property type="project" value="InterPro"/>
</dbReference>
<dbReference type="EC" id="3.1.-.-" evidence="2"/>
<dbReference type="GO" id="GO:0003723">
    <property type="term" value="F:RNA binding"/>
    <property type="evidence" value="ECO:0007669"/>
    <property type="project" value="InterPro"/>
</dbReference>
<dbReference type="AlphaFoldDB" id="A0A173VDB7"/>
<dbReference type="GO" id="GO:0005737">
    <property type="term" value="C:cytoplasm"/>
    <property type="evidence" value="ECO:0007669"/>
    <property type="project" value="InterPro"/>
</dbReference>
<dbReference type="InterPro" id="IPR014944">
    <property type="entry name" value="Toxin_SymE-like"/>
</dbReference>
<evidence type="ECO:0000259" key="1">
    <source>
        <dbReference type="Pfam" id="PF08845"/>
    </source>
</evidence>
<evidence type="ECO:0000313" key="2">
    <source>
        <dbReference type="EMBL" id="CUN25399.1"/>
    </source>
</evidence>
<dbReference type="GeneID" id="97390847"/>
<dbReference type="STRING" id="39490.ERS852448_02826"/>
<dbReference type="RefSeq" id="WP_055291112.1">
    <property type="nucleotide sequence ID" value="NZ_CP173382.1"/>
</dbReference>
<protein>
    <submittedName>
        <fullName evidence="2">Putative endoribonuclease symE</fullName>
        <ecNumber evidence="2">3.1.-.-</ecNumber>
    </submittedName>
</protein>
<keyword evidence="2" id="KW-0378">Hydrolase</keyword>
<sequence length="65" mass="7604">MAYKKYREMKVYEARGYQYKQTPSIVLKGKWLSELGFNIGEQIEVKCEDGRLIITKANEIWSAEA</sequence>
<evidence type="ECO:0000313" key="3">
    <source>
        <dbReference type="Proteomes" id="UP000095492"/>
    </source>
</evidence>
<feature type="domain" description="Toxin SymE-like" evidence="1">
    <location>
        <begin position="9"/>
        <end position="55"/>
    </location>
</feature>
<dbReference type="EMBL" id="CYYA01000028">
    <property type="protein sequence ID" value="CUN25399.1"/>
    <property type="molecule type" value="Genomic_DNA"/>
</dbReference>